<dbReference type="OrthoDB" id="5374844at2759"/>
<feature type="region of interest" description="Disordered" evidence="1">
    <location>
        <begin position="776"/>
        <end position="830"/>
    </location>
</feature>
<dbReference type="AlphaFoldDB" id="A0A9P4W571"/>
<keyword evidence="3" id="KW-1185">Reference proteome</keyword>
<comment type="caution">
    <text evidence="2">The sequence shown here is derived from an EMBL/GenBank/DDBJ whole genome shotgun (WGS) entry which is preliminary data.</text>
</comment>
<evidence type="ECO:0000256" key="1">
    <source>
        <dbReference type="SAM" id="MobiDB-lite"/>
    </source>
</evidence>
<evidence type="ECO:0000313" key="2">
    <source>
        <dbReference type="EMBL" id="KAF2993311.1"/>
    </source>
</evidence>
<feature type="region of interest" description="Disordered" evidence="1">
    <location>
        <begin position="294"/>
        <end position="514"/>
    </location>
</feature>
<gene>
    <name evidence="2" type="ORF">E8E13_000621</name>
</gene>
<feature type="compositionally biased region" description="Low complexity" evidence="1">
    <location>
        <begin position="803"/>
        <end position="817"/>
    </location>
</feature>
<feature type="compositionally biased region" description="Low complexity" evidence="1">
    <location>
        <begin position="405"/>
        <end position="415"/>
    </location>
</feature>
<dbReference type="Proteomes" id="UP000801428">
    <property type="component" value="Unassembled WGS sequence"/>
</dbReference>
<accession>A0A9P4W571</accession>
<feature type="compositionally biased region" description="Acidic residues" evidence="1">
    <location>
        <begin position="384"/>
        <end position="398"/>
    </location>
</feature>
<feature type="compositionally biased region" description="Polar residues" evidence="1">
    <location>
        <begin position="552"/>
        <end position="563"/>
    </location>
</feature>
<feature type="compositionally biased region" description="Basic and acidic residues" evidence="1">
    <location>
        <begin position="488"/>
        <end position="503"/>
    </location>
</feature>
<feature type="region of interest" description="Disordered" evidence="1">
    <location>
        <begin position="534"/>
        <end position="582"/>
    </location>
</feature>
<protein>
    <submittedName>
        <fullName evidence="2">Uncharacterized protein</fullName>
    </submittedName>
</protein>
<sequence>MSAQLFDNQLLFPDNTESQKQIVALISAGKYTGPRLPDVAHNYLDAFCNPGCSDGRRRWAGVALVGMMRASAAVVQRLKKLTRGPSRVGNIILDPEESEEHKIVAGLIIRQGLEAGMDFTDFWASDRVPHSAPNFPEEAGEPWMDQFQTYLDTLSSLKLTDSATDATILYPMSIFTDGDLQWTGRSAVATIEKGRLTVVVSNSTLTKFHFIELPVSHIKKIDLRQESPYASQEGHSEHSMHTLAMMLQPESPIYRLDSSEHKASEFRISFHRRDDAAEFEARLQDACKSMAMSAAKTTGSARKNTLRQAPRQSSTELVSSDQPEKRRGSSNQAVDEKRNGKLRRVSKATIAKVAQTQNPQSGSSKTTKTRATKSTAAIVISSSDQEESVEPSGDEYDSESVAKVRSSASTGTGRSTRARRRVHEEDEGFTPKGLKPRPKSTKRKRGSSDAAEQIQSLKKKSQKLDDTTQPSTNNPTAGKENAPQGNEVRMDASHPQKPKEQPAEKPITQKGISVRPSLIGSLIKSKSPIGAAAAAFKRPGQPASTPGRARTQRIQTTPRSRTPVNIHRDLEDLPVLPQTSTPRSQLIHAEDFGVGHTPVNTEILSSNTKKVPDSPHAESTAISGHADQDEVHMEKYRGDLETAKSDPFQKRRGQKNPTHFLRKLTGESSVEDSAKHEEPSEILAEPSQEDHEADELPSGLSCNKITRTERATSFFERSSPAPRTAARRSRSFDMATAEERVQQNGSVISALPEAIDDTLPDALDYRAGIIDPDDETTLIDRAIDPPERRGEKGYDLQFPSSPPVRASSSVRDGSSDASEPEPSPPTSRADEIEWEAALQPHQRNLHDQLLRTSKQVVRHIVDNETAVTDVADAFAEDGERLVDMALERQCEQSAKAFQELAGKKQELLKEFTAASEHLRLQRQQAEADN</sequence>
<feature type="compositionally biased region" description="Polar residues" evidence="1">
    <location>
        <begin position="295"/>
        <end position="321"/>
    </location>
</feature>
<name>A0A9P4W571_CURKU</name>
<feature type="compositionally biased region" description="Basic and acidic residues" evidence="1">
    <location>
        <begin position="781"/>
        <end position="794"/>
    </location>
</feature>
<feature type="compositionally biased region" description="Basic residues" evidence="1">
    <location>
        <begin position="434"/>
        <end position="445"/>
    </location>
</feature>
<reference evidence="2" key="1">
    <citation type="submission" date="2019-04" db="EMBL/GenBank/DDBJ databases">
        <title>Sequencing of skin fungus with MAO and IRED activity.</title>
        <authorList>
            <person name="Marsaioli A.J."/>
            <person name="Bonatto J.M.C."/>
            <person name="Reis Junior O."/>
        </authorList>
    </citation>
    <scope>NUCLEOTIDE SEQUENCE</scope>
    <source>
        <strain evidence="2">30M1</strain>
    </source>
</reference>
<organism evidence="2 3">
    <name type="scientific">Curvularia kusanoi</name>
    <name type="common">Cochliobolus kusanoi</name>
    <dbReference type="NCBI Taxonomy" id="90978"/>
    <lineage>
        <taxon>Eukaryota</taxon>
        <taxon>Fungi</taxon>
        <taxon>Dikarya</taxon>
        <taxon>Ascomycota</taxon>
        <taxon>Pezizomycotina</taxon>
        <taxon>Dothideomycetes</taxon>
        <taxon>Pleosporomycetidae</taxon>
        <taxon>Pleosporales</taxon>
        <taxon>Pleosporineae</taxon>
        <taxon>Pleosporaceae</taxon>
        <taxon>Curvularia</taxon>
    </lineage>
</organism>
<proteinExistence type="predicted"/>
<dbReference type="EMBL" id="SWKU01000055">
    <property type="protein sequence ID" value="KAF2993311.1"/>
    <property type="molecule type" value="Genomic_DNA"/>
</dbReference>
<evidence type="ECO:0000313" key="3">
    <source>
        <dbReference type="Proteomes" id="UP000801428"/>
    </source>
</evidence>
<feature type="region of interest" description="Disordered" evidence="1">
    <location>
        <begin position="605"/>
        <end position="731"/>
    </location>
</feature>
<feature type="compositionally biased region" description="Basic and acidic residues" evidence="1">
    <location>
        <begin position="626"/>
        <end position="649"/>
    </location>
</feature>